<protein>
    <recommendedName>
        <fullName evidence="1">Integrase zinc-binding domain-containing protein</fullName>
    </recommendedName>
</protein>
<name>R7VCX1_CAPTE</name>
<accession>R7VCX1</accession>
<dbReference type="OrthoDB" id="6155767at2759"/>
<feature type="non-terminal residue" evidence="2">
    <location>
        <position position="54"/>
    </location>
</feature>
<dbReference type="Proteomes" id="UP000014760">
    <property type="component" value="Unassembled WGS sequence"/>
</dbReference>
<dbReference type="PANTHER" id="PTHR37984">
    <property type="entry name" value="PROTEIN CBG26694"/>
    <property type="match status" value="1"/>
</dbReference>
<dbReference type="Gene3D" id="1.10.340.70">
    <property type="match status" value="1"/>
</dbReference>
<feature type="domain" description="Integrase zinc-binding" evidence="1">
    <location>
        <begin position="1"/>
        <end position="46"/>
    </location>
</feature>
<reference evidence="2 4" key="2">
    <citation type="journal article" date="2013" name="Nature">
        <title>Insights into bilaterian evolution from three spiralian genomes.</title>
        <authorList>
            <person name="Simakov O."/>
            <person name="Marletaz F."/>
            <person name="Cho S.J."/>
            <person name="Edsinger-Gonzales E."/>
            <person name="Havlak P."/>
            <person name="Hellsten U."/>
            <person name="Kuo D.H."/>
            <person name="Larsson T."/>
            <person name="Lv J."/>
            <person name="Arendt D."/>
            <person name="Savage R."/>
            <person name="Osoegawa K."/>
            <person name="de Jong P."/>
            <person name="Grimwood J."/>
            <person name="Chapman J.A."/>
            <person name="Shapiro H."/>
            <person name="Aerts A."/>
            <person name="Otillar R.P."/>
            <person name="Terry A.Y."/>
            <person name="Boore J.L."/>
            <person name="Grigoriev I.V."/>
            <person name="Lindberg D.R."/>
            <person name="Seaver E.C."/>
            <person name="Weisblat D.A."/>
            <person name="Putnam N.H."/>
            <person name="Rokhsar D.S."/>
        </authorList>
    </citation>
    <scope>NUCLEOTIDE SEQUENCE</scope>
    <source>
        <strain evidence="2 4">I ESC-2004</strain>
    </source>
</reference>
<dbReference type="HOGENOM" id="CLU_3074633_0_0_1"/>
<keyword evidence="4" id="KW-1185">Reference proteome</keyword>
<evidence type="ECO:0000313" key="3">
    <source>
        <dbReference type="EnsemblMetazoa" id="CapteP30632"/>
    </source>
</evidence>
<dbReference type="Pfam" id="PF17921">
    <property type="entry name" value="Integrase_H2C2"/>
    <property type="match status" value="1"/>
</dbReference>
<organism evidence="2">
    <name type="scientific">Capitella teleta</name>
    <name type="common">Polychaete worm</name>
    <dbReference type="NCBI Taxonomy" id="283909"/>
    <lineage>
        <taxon>Eukaryota</taxon>
        <taxon>Metazoa</taxon>
        <taxon>Spiralia</taxon>
        <taxon>Lophotrochozoa</taxon>
        <taxon>Annelida</taxon>
        <taxon>Polychaeta</taxon>
        <taxon>Sedentaria</taxon>
        <taxon>Scolecida</taxon>
        <taxon>Capitellidae</taxon>
        <taxon>Capitella</taxon>
    </lineage>
</organism>
<reference evidence="3" key="3">
    <citation type="submission" date="2015-06" db="UniProtKB">
        <authorList>
            <consortium name="EnsemblMetazoa"/>
        </authorList>
    </citation>
    <scope>IDENTIFICATION</scope>
</reference>
<evidence type="ECO:0000313" key="4">
    <source>
        <dbReference type="Proteomes" id="UP000014760"/>
    </source>
</evidence>
<dbReference type="STRING" id="283909.R7VCX1"/>
<dbReference type="PANTHER" id="PTHR37984:SF11">
    <property type="entry name" value="INTEGRASE CATALYTIC DOMAIN-CONTAINING PROTEIN"/>
    <property type="match status" value="1"/>
</dbReference>
<gene>
    <name evidence="2" type="ORF">CAPTEDRAFT_30632</name>
</gene>
<dbReference type="EnsemblMetazoa" id="CapteT30632">
    <property type="protein sequence ID" value="CapteP30632"/>
    <property type="gene ID" value="CapteG30632"/>
</dbReference>
<sequence>ILNLAHEGHQGAVRTKSRLCEKVWWPCMAKQAEHKVKKCYPCQLVSRSARPEPI</sequence>
<reference evidence="4" key="1">
    <citation type="submission" date="2012-12" db="EMBL/GenBank/DDBJ databases">
        <authorList>
            <person name="Hellsten U."/>
            <person name="Grimwood J."/>
            <person name="Chapman J.A."/>
            <person name="Shapiro H."/>
            <person name="Aerts A."/>
            <person name="Otillar R.P."/>
            <person name="Terry A.Y."/>
            <person name="Boore J.L."/>
            <person name="Simakov O."/>
            <person name="Marletaz F."/>
            <person name="Cho S.-J."/>
            <person name="Edsinger-Gonzales E."/>
            <person name="Havlak P."/>
            <person name="Kuo D.-H."/>
            <person name="Larsson T."/>
            <person name="Lv J."/>
            <person name="Arendt D."/>
            <person name="Savage R."/>
            <person name="Osoegawa K."/>
            <person name="de Jong P."/>
            <person name="Lindberg D.R."/>
            <person name="Seaver E.C."/>
            <person name="Weisblat D.A."/>
            <person name="Putnam N.H."/>
            <person name="Grigoriev I.V."/>
            <person name="Rokhsar D.S."/>
        </authorList>
    </citation>
    <scope>NUCLEOTIDE SEQUENCE</scope>
    <source>
        <strain evidence="4">I ESC-2004</strain>
    </source>
</reference>
<evidence type="ECO:0000313" key="2">
    <source>
        <dbReference type="EMBL" id="ELU16489.1"/>
    </source>
</evidence>
<dbReference type="EMBL" id="KB293120">
    <property type="protein sequence ID" value="ELU16489.1"/>
    <property type="molecule type" value="Genomic_DNA"/>
</dbReference>
<feature type="non-terminal residue" evidence="2">
    <location>
        <position position="1"/>
    </location>
</feature>
<evidence type="ECO:0000259" key="1">
    <source>
        <dbReference type="Pfam" id="PF17921"/>
    </source>
</evidence>
<dbReference type="InterPro" id="IPR041588">
    <property type="entry name" value="Integrase_H2C2"/>
</dbReference>
<dbReference type="InterPro" id="IPR050951">
    <property type="entry name" value="Retrovirus_Pol_polyprotein"/>
</dbReference>
<dbReference type="AlphaFoldDB" id="R7VCX1"/>
<dbReference type="EMBL" id="AMQN01017436">
    <property type="status" value="NOT_ANNOTATED_CDS"/>
    <property type="molecule type" value="Genomic_DNA"/>
</dbReference>
<proteinExistence type="predicted"/>